<evidence type="ECO:0000256" key="2">
    <source>
        <dbReference type="ARBA" id="ARBA00022617"/>
    </source>
</evidence>
<dbReference type="EMBL" id="SJCY01000007">
    <property type="protein sequence ID" value="TDG35901.1"/>
    <property type="molecule type" value="Genomic_DNA"/>
</dbReference>
<accession>A0A4R5MJW5</accession>
<evidence type="ECO:0000256" key="1">
    <source>
        <dbReference type="ARBA" id="ARBA00022448"/>
    </source>
</evidence>
<reference evidence="5 6" key="1">
    <citation type="submission" date="2019-02" db="EMBL/GenBank/DDBJ databases">
        <title>Pedobacter sp. nov., a novel speices isolated from soil of pinguins habitat in Antarcitica.</title>
        <authorList>
            <person name="He R.-H."/>
        </authorList>
    </citation>
    <scope>NUCLEOTIDE SEQUENCE [LARGE SCALE GENOMIC DNA]</scope>
    <source>
        <strain evidence="5 6">E01020</strain>
    </source>
</reference>
<dbReference type="SUPFAM" id="SSF46458">
    <property type="entry name" value="Globin-like"/>
    <property type="match status" value="1"/>
</dbReference>
<gene>
    <name evidence="5" type="ORF">EZJ43_11135</name>
</gene>
<organism evidence="5 6">
    <name type="scientific">Pedobacter changchengzhani</name>
    <dbReference type="NCBI Taxonomy" id="2529274"/>
    <lineage>
        <taxon>Bacteria</taxon>
        <taxon>Pseudomonadati</taxon>
        <taxon>Bacteroidota</taxon>
        <taxon>Sphingobacteriia</taxon>
        <taxon>Sphingobacteriales</taxon>
        <taxon>Sphingobacteriaceae</taxon>
        <taxon>Pedobacter</taxon>
    </lineage>
</organism>
<dbReference type="CDD" id="cd08916">
    <property type="entry name" value="TrHb3_P"/>
    <property type="match status" value="1"/>
</dbReference>
<comment type="caution">
    <text evidence="5">The sequence shown here is derived from an EMBL/GenBank/DDBJ whole genome shotgun (WGS) entry which is preliminary data.</text>
</comment>
<evidence type="ECO:0000256" key="4">
    <source>
        <dbReference type="ARBA" id="ARBA00023004"/>
    </source>
</evidence>
<sequence>MARKKDIEGLDDIMLFVNQFYGKVQKDDLIGEIFNNVILDWTPHLEKMYSFWNAVLFGVAGFVGNPFAKHAPLPISEEHFERWISLFYATIDENFEGEMAVNTKKRAETMALMFLSKLKAMRGGSSRVIV</sequence>
<evidence type="ECO:0000313" key="5">
    <source>
        <dbReference type="EMBL" id="TDG35901.1"/>
    </source>
</evidence>
<keyword evidence="4" id="KW-0408">Iron</keyword>
<dbReference type="AlphaFoldDB" id="A0A4R5MJW5"/>
<dbReference type="InterPro" id="IPR009050">
    <property type="entry name" value="Globin-like_sf"/>
</dbReference>
<keyword evidence="3" id="KW-0479">Metal-binding</keyword>
<evidence type="ECO:0000313" key="6">
    <source>
        <dbReference type="Proteomes" id="UP000295668"/>
    </source>
</evidence>
<dbReference type="Gene3D" id="1.10.490.10">
    <property type="entry name" value="Globins"/>
    <property type="match status" value="1"/>
</dbReference>
<keyword evidence="1" id="KW-0813">Transport</keyword>
<evidence type="ECO:0000256" key="3">
    <source>
        <dbReference type="ARBA" id="ARBA00022723"/>
    </source>
</evidence>
<dbReference type="Pfam" id="PF01152">
    <property type="entry name" value="Bac_globin"/>
    <property type="match status" value="1"/>
</dbReference>
<dbReference type="RefSeq" id="WP_133262792.1">
    <property type="nucleotide sequence ID" value="NZ_SJCY01000007.1"/>
</dbReference>
<keyword evidence="2" id="KW-0349">Heme</keyword>
<dbReference type="Proteomes" id="UP000295668">
    <property type="component" value="Unassembled WGS sequence"/>
</dbReference>
<dbReference type="GO" id="GO:0019825">
    <property type="term" value="F:oxygen binding"/>
    <property type="evidence" value="ECO:0007669"/>
    <property type="project" value="InterPro"/>
</dbReference>
<dbReference type="GO" id="GO:0046872">
    <property type="term" value="F:metal ion binding"/>
    <property type="evidence" value="ECO:0007669"/>
    <property type="project" value="UniProtKB-KW"/>
</dbReference>
<proteinExistence type="predicted"/>
<dbReference type="OrthoDB" id="25954at2"/>
<dbReference type="InterPro" id="IPR001486">
    <property type="entry name" value="Hemoglobin_trunc"/>
</dbReference>
<dbReference type="GO" id="GO:0020037">
    <property type="term" value="F:heme binding"/>
    <property type="evidence" value="ECO:0007669"/>
    <property type="project" value="InterPro"/>
</dbReference>
<keyword evidence="6" id="KW-1185">Reference proteome</keyword>
<dbReference type="InterPro" id="IPR012292">
    <property type="entry name" value="Globin/Proto"/>
</dbReference>
<protein>
    <submittedName>
        <fullName evidence="5">Group III truncated hemoglobin</fullName>
    </submittedName>
</protein>
<name>A0A4R5MJW5_9SPHI</name>